<keyword evidence="3" id="KW-1185">Reference proteome</keyword>
<proteinExistence type="predicted"/>
<accession>A0A369T5B0</accession>
<evidence type="ECO:0000313" key="3">
    <source>
        <dbReference type="Proteomes" id="UP000253941"/>
    </source>
</evidence>
<dbReference type="RefSeq" id="WP_114583537.1">
    <property type="nucleotide sequence ID" value="NZ_QPMH01000025.1"/>
</dbReference>
<feature type="compositionally biased region" description="Polar residues" evidence="1">
    <location>
        <begin position="63"/>
        <end position="80"/>
    </location>
</feature>
<evidence type="ECO:0000256" key="1">
    <source>
        <dbReference type="SAM" id="MobiDB-lite"/>
    </source>
</evidence>
<name>A0A369T5B0_9PROT</name>
<dbReference type="Proteomes" id="UP000253941">
    <property type="component" value="Unassembled WGS sequence"/>
</dbReference>
<dbReference type="InterPro" id="IPR021395">
    <property type="entry name" value="DUF3035"/>
</dbReference>
<sequence>MISVRLRHTALVAVGCLALAVSGCDKVRDQLGMNKNPPDEFRVVSRAPLSLPPEYQLRPPQPGSTRPQEGTPRQQASQTVFGRDDDSNRPSYQDAPGLSQGEKALLGRAGADNAPNDIRQLVDAETRQMNEEAQSFVDTLVFWRDPQRPEELVDAQEEARRLQENAALGENVTQGDTPTIERKERGLLEGIF</sequence>
<evidence type="ECO:0000313" key="2">
    <source>
        <dbReference type="EMBL" id="RDD60509.1"/>
    </source>
</evidence>
<organism evidence="2 3">
    <name type="scientific">Ferruginivarius sediminum</name>
    <dbReference type="NCBI Taxonomy" id="2661937"/>
    <lineage>
        <taxon>Bacteria</taxon>
        <taxon>Pseudomonadati</taxon>
        <taxon>Pseudomonadota</taxon>
        <taxon>Alphaproteobacteria</taxon>
        <taxon>Rhodospirillales</taxon>
        <taxon>Rhodospirillaceae</taxon>
        <taxon>Ferruginivarius</taxon>
    </lineage>
</organism>
<gene>
    <name evidence="2" type="ORF">DRB17_17565</name>
</gene>
<dbReference type="AlphaFoldDB" id="A0A369T5B0"/>
<comment type="caution">
    <text evidence="2">The sequence shown here is derived from an EMBL/GenBank/DDBJ whole genome shotgun (WGS) entry which is preliminary data.</text>
</comment>
<feature type="region of interest" description="Disordered" evidence="1">
    <location>
        <begin position="50"/>
        <end position="98"/>
    </location>
</feature>
<dbReference type="PROSITE" id="PS51257">
    <property type="entry name" value="PROKAR_LIPOPROTEIN"/>
    <property type="match status" value="1"/>
</dbReference>
<dbReference type="Pfam" id="PF11233">
    <property type="entry name" value="DUF3035"/>
    <property type="match status" value="1"/>
</dbReference>
<reference evidence="2 3" key="1">
    <citation type="submission" date="2018-07" db="EMBL/GenBank/DDBJ databases">
        <title>Venubactetium sediminum gen. nov., sp. nov., isolated from a marine solar saltern.</title>
        <authorList>
            <person name="Wang S."/>
        </authorList>
    </citation>
    <scope>NUCLEOTIDE SEQUENCE [LARGE SCALE GENOMIC DNA]</scope>
    <source>
        <strain evidence="2 3">WD2A32</strain>
    </source>
</reference>
<protein>
    <submittedName>
        <fullName evidence="2">DUF3035 domain-containing protein</fullName>
    </submittedName>
</protein>
<dbReference type="EMBL" id="QPMH01000025">
    <property type="protein sequence ID" value="RDD60509.1"/>
    <property type="molecule type" value="Genomic_DNA"/>
</dbReference>